<dbReference type="InterPro" id="IPR001872">
    <property type="entry name" value="Peptidase_A8"/>
</dbReference>
<dbReference type="EMBL" id="NXLQ01000010">
    <property type="protein sequence ID" value="RDU65808.1"/>
    <property type="molecule type" value="Genomic_DNA"/>
</dbReference>
<comment type="similarity">
    <text evidence="1 9 11">Belongs to the peptidase A8 family.</text>
</comment>
<feature type="active site" evidence="9">
    <location>
        <position position="137"/>
    </location>
</feature>
<dbReference type="RefSeq" id="WP_115543084.1">
    <property type="nucleotide sequence ID" value="NZ_NXLQ01000010.1"/>
</dbReference>
<keyword evidence="8 9" id="KW-0472">Membrane</keyword>
<evidence type="ECO:0000256" key="11">
    <source>
        <dbReference type="RuleBase" id="RU004181"/>
    </source>
</evidence>
<evidence type="ECO:0000256" key="10">
    <source>
        <dbReference type="RuleBase" id="RU000594"/>
    </source>
</evidence>
<dbReference type="UniPathway" id="UPA00665"/>
<evidence type="ECO:0000256" key="5">
    <source>
        <dbReference type="ARBA" id="ARBA00022750"/>
    </source>
</evidence>
<keyword evidence="7 9" id="KW-1133">Transmembrane helix</keyword>
<keyword evidence="3 9" id="KW-0645">Protease</keyword>
<keyword evidence="13" id="KW-1185">Reference proteome</keyword>
<feature type="transmembrane region" description="Helical" evidence="9">
    <location>
        <begin position="37"/>
        <end position="61"/>
    </location>
</feature>
<reference evidence="12 13" key="1">
    <citation type="submission" date="2018-04" db="EMBL/GenBank/DDBJ databases">
        <title>Novel Campyloabacter and Helicobacter Species and Strains.</title>
        <authorList>
            <person name="Mannion A.J."/>
            <person name="Shen Z."/>
            <person name="Fox J.G."/>
        </authorList>
    </citation>
    <scope>NUCLEOTIDE SEQUENCE [LARGE SCALE GENOMIC DNA]</scope>
    <source>
        <strain evidence="12 13">MIT 17-337</strain>
    </source>
</reference>
<dbReference type="HAMAP" id="MF_00161">
    <property type="entry name" value="LspA"/>
    <property type="match status" value="1"/>
</dbReference>
<dbReference type="GO" id="GO:0006508">
    <property type="term" value="P:proteolysis"/>
    <property type="evidence" value="ECO:0007669"/>
    <property type="project" value="UniProtKB-KW"/>
</dbReference>
<dbReference type="GO" id="GO:0005886">
    <property type="term" value="C:plasma membrane"/>
    <property type="evidence" value="ECO:0007669"/>
    <property type="project" value="UniProtKB-SubCell"/>
</dbReference>
<keyword evidence="5 9" id="KW-0064">Aspartyl protease</keyword>
<evidence type="ECO:0000256" key="8">
    <source>
        <dbReference type="ARBA" id="ARBA00023136"/>
    </source>
</evidence>
<accession>A0A3D8IKU8</accession>
<dbReference type="Pfam" id="PF01252">
    <property type="entry name" value="Peptidase_A8"/>
    <property type="match status" value="1"/>
</dbReference>
<evidence type="ECO:0000313" key="12">
    <source>
        <dbReference type="EMBL" id="RDU65808.1"/>
    </source>
</evidence>
<keyword evidence="6 9" id="KW-0378">Hydrolase</keyword>
<dbReference type="PANTHER" id="PTHR33695">
    <property type="entry name" value="LIPOPROTEIN SIGNAL PEPTIDASE"/>
    <property type="match status" value="1"/>
</dbReference>
<comment type="function">
    <text evidence="9 10">This protein specifically catalyzes the removal of signal peptides from prolipoproteins.</text>
</comment>
<dbReference type="PROSITE" id="PS00855">
    <property type="entry name" value="SPASE_II"/>
    <property type="match status" value="1"/>
</dbReference>
<evidence type="ECO:0000256" key="7">
    <source>
        <dbReference type="ARBA" id="ARBA00022989"/>
    </source>
</evidence>
<dbReference type="NCBIfam" id="TIGR00077">
    <property type="entry name" value="lspA"/>
    <property type="match status" value="1"/>
</dbReference>
<dbReference type="GO" id="GO:0004190">
    <property type="term" value="F:aspartic-type endopeptidase activity"/>
    <property type="evidence" value="ECO:0007669"/>
    <property type="project" value="UniProtKB-UniRule"/>
</dbReference>
<keyword evidence="12" id="KW-0449">Lipoprotein</keyword>
<evidence type="ECO:0000256" key="1">
    <source>
        <dbReference type="ARBA" id="ARBA00006139"/>
    </source>
</evidence>
<dbReference type="PRINTS" id="PR00781">
    <property type="entry name" value="LIPOSIGPTASE"/>
</dbReference>
<proteinExistence type="inferred from homology"/>
<comment type="caution">
    <text evidence="12">The sequence shown here is derived from an EMBL/GenBank/DDBJ whole genome shotgun (WGS) entry which is preliminary data.</text>
</comment>
<dbReference type="EC" id="3.4.23.36" evidence="9"/>
<comment type="catalytic activity">
    <reaction evidence="9 10">
        <text>Release of signal peptides from bacterial membrane prolipoproteins. Hydrolyzes -Xaa-Yaa-Zaa-|-(S,diacylglyceryl)Cys-, in which Xaa is hydrophobic (preferably Leu), and Yaa (Ala or Ser) and Zaa (Gly or Ala) have small, neutral side chains.</text>
        <dbReference type="EC" id="3.4.23.36"/>
    </reaction>
</comment>
<evidence type="ECO:0000256" key="4">
    <source>
        <dbReference type="ARBA" id="ARBA00022692"/>
    </source>
</evidence>
<protein>
    <recommendedName>
        <fullName evidence="9">Lipoprotein signal peptidase</fullName>
        <ecNumber evidence="9">3.4.23.36</ecNumber>
    </recommendedName>
    <alternativeName>
        <fullName evidence="9">Prolipoprotein signal peptidase</fullName>
    </alternativeName>
    <alternativeName>
        <fullName evidence="9">Signal peptidase II</fullName>
        <shortName evidence="9">SPase II</shortName>
    </alternativeName>
</protein>
<keyword evidence="4 9" id="KW-0812">Transmembrane</keyword>
<gene>
    <name evidence="9" type="primary">lspA</name>
    <name evidence="12" type="ORF">CQA53_05810</name>
</gene>
<keyword evidence="2 9" id="KW-1003">Cell membrane</keyword>
<name>A0A3D8IKU8_9HELI</name>
<comment type="caution">
    <text evidence="9">Lacks conserved residue(s) required for the propagation of feature annotation.</text>
</comment>
<feature type="transmembrane region" description="Helical" evidence="9">
    <location>
        <begin position="132"/>
        <end position="153"/>
    </location>
</feature>
<evidence type="ECO:0000313" key="13">
    <source>
        <dbReference type="Proteomes" id="UP000256379"/>
    </source>
</evidence>
<evidence type="ECO:0000256" key="9">
    <source>
        <dbReference type="HAMAP-Rule" id="MF_00161"/>
    </source>
</evidence>
<dbReference type="Proteomes" id="UP000256379">
    <property type="component" value="Unassembled WGS sequence"/>
</dbReference>
<sequence>MKKKIIIFFAISLFLFLVDQAIKYQIIAIANPQDLDGFTMILDMPVISIALVFNTGVAFSFLSELGEWLKYIQIVFIIIIFGILITQKQLFKEHYIPFAIMLGGGVSNVLDRFLHGGVVDYIYWHYGFDFPIFNFADVIIDCGIAIFIWQVIFSKKIKQK</sequence>
<feature type="active site" evidence="9">
    <location>
        <position position="120"/>
    </location>
</feature>
<organism evidence="12 13">
    <name type="scientific">Helicobacter didelphidarum</name>
    <dbReference type="NCBI Taxonomy" id="2040648"/>
    <lineage>
        <taxon>Bacteria</taxon>
        <taxon>Pseudomonadati</taxon>
        <taxon>Campylobacterota</taxon>
        <taxon>Epsilonproteobacteria</taxon>
        <taxon>Campylobacterales</taxon>
        <taxon>Helicobacteraceae</taxon>
        <taxon>Helicobacter</taxon>
    </lineage>
</organism>
<evidence type="ECO:0000256" key="2">
    <source>
        <dbReference type="ARBA" id="ARBA00022475"/>
    </source>
</evidence>
<comment type="subcellular location">
    <subcellularLocation>
        <location evidence="9">Cell membrane</location>
        <topology evidence="9">Multi-pass membrane protein</topology>
    </subcellularLocation>
</comment>
<comment type="pathway">
    <text evidence="9">Protein modification; lipoprotein biosynthesis (signal peptide cleavage).</text>
</comment>
<dbReference type="PANTHER" id="PTHR33695:SF1">
    <property type="entry name" value="LIPOPROTEIN SIGNAL PEPTIDASE"/>
    <property type="match status" value="1"/>
</dbReference>
<dbReference type="OrthoDB" id="9810259at2"/>
<feature type="transmembrane region" description="Helical" evidence="9">
    <location>
        <begin position="68"/>
        <end position="85"/>
    </location>
</feature>
<evidence type="ECO:0000256" key="6">
    <source>
        <dbReference type="ARBA" id="ARBA00022801"/>
    </source>
</evidence>
<dbReference type="AlphaFoldDB" id="A0A3D8IKU8"/>
<evidence type="ECO:0000256" key="3">
    <source>
        <dbReference type="ARBA" id="ARBA00022670"/>
    </source>
</evidence>